<dbReference type="Pfam" id="PF04484">
    <property type="entry name" value="QWRF"/>
    <property type="match status" value="1"/>
</dbReference>
<gene>
    <name evidence="3" type="ORF">O6P43_000672</name>
</gene>
<feature type="region of interest" description="Disordered" evidence="2">
    <location>
        <begin position="215"/>
        <end position="277"/>
    </location>
</feature>
<feature type="region of interest" description="Disordered" evidence="2">
    <location>
        <begin position="304"/>
        <end position="337"/>
    </location>
</feature>
<dbReference type="PANTHER" id="PTHR31807:SF31">
    <property type="entry name" value="QWRF MOTIF PROTEIN (DUF566)-RELATED"/>
    <property type="match status" value="1"/>
</dbReference>
<proteinExistence type="inferred from homology"/>
<feature type="compositionally biased region" description="Low complexity" evidence="2">
    <location>
        <begin position="164"/>
        <end position="181"/>
    </location>
</feature>
<comment type="caution">
    <text evidence="3">The sequence shown here is derived from an EMBL/GenBank/DDBJ whole genome shotgun (WGS) entry which is preliminary data.</text>
</comment>
<dbReference type="EMBL" id="JARAOO010000001">
    <property type="protein sequence ID" value="KAJ7981403.1"/>
    <property type="molecule type" value="Genomic_DNA"/>
</dbReference>
<feature type="compositionally biased region" description="Polar residues" evidence="2">
    <location>
        <begin position="267"/>
        <end position="277"/>
    </location>
</feature>
<keyword evidence="4" id="KW-1185">Reference proteome</keyword>
<dbReference type="AlphaFoldDB" id="A0AAD7QH96"/>
<sequence>MLKNDKEPVGFDQCVKPRKSKSREVSSRFLSPSSTSPGQTGISSPNQSLSPVRRKPGSNSKDTRKHRSIEGPGSIRGQHLWPSSSSVTSSDKNNLDTLAAHLGNDRLKEYLERKNEENSGKNSVIFISRQRSCTEFSRFENEKEIYNENHRSSFGGSMRYTGKSSSSSSSSSSVESNSNDSGILPGRLSLDKNALYPRSSRRLFDSFTKTLDLESECSDDCSGSNFSSAGKGRSSLSSRKSGIDVPSKYMNDISTRSRRGTSDSSIPNPLSSDDSSTLKKFNIKKAIRRANSLTGDKISTTRWALSPGRSGSPPISVENQGKPISYSSLKPPTSPSRDKGVEKFLNLGLDFFKSKKSSSSNLTPMGFSTSEAVHQLRLLDNRLMQWKFVNARAQAVNRRTVSQAENNLLHAWVGLTKLRQSVLYKKLQFEKEKLVMKLNFILYSQIKLLEAWRDMERQHLSAISMTKECLHSVVCRVPLIEGAKGDTHFVSVALPDASVTASLQSMLTSFSPLAEKTASILSELAEIVAQEKLLLEECFELLGPYPH</sequence>
<evidence type="ECO:0000313" key="4">
    <source>
        <dbReference type="Proteomes" id="UP001163823"/>
    </source>
</evidence>
<name>A0AAD7QH96_QUISA</name>
<feature type="compositionally biased region" description="Low complexity" evidence="2">
    <location>
        <begin position="227"/>
        <end position="240"/>
    </location>
</feature>
<accession>A0AAD7QH96</accession>
<feature type="region of interest" description="Disordered" evidence="2">
    <location>
        <begin position="1"/>
        <end position="97"/>
    </location>
</feature>
<dbReference type="GO" id="GO:0005880">
    <property type="term" value="C:nuclear microtubule"/>
    <property type="evidence" value="ECO:0007669"/>
    <property type="project" value="TreeGrafter"/>
</dbReference>
<reference evidence="3 4" key="1">
    <citation type="journal article" date="2023" name="Science">
        <title>Elucidation of the pathway for biosynthesis of saponin adjuvants from the soapbark tree.</title>
        <authorList>
            <person name="Reed J."/>
            <person name="Orme A."/>
            <person name="El-Demerdash A."/>
            <person name="Owen C."/>
            <person name="Martin L.B.B."/>
            <person name="Misra R.C."/>
            <person name="Kikuchi S."/>
            <person name="Rejzek M."/>
            <person name="Martin A.C."/>
            <person name="Harkess A."/>
            <person name="Leebens-Mack J."/>
            <person name="Louveau T."/>
            <person name="Stephenson M.J."/>
            <person name="Osbourn A."/>
        </authorList>
    </citation>
    <scope>NUCLEOTIDE SEQUENCE [LARGE SCALE GENOMIC DNA]</scope>
    <source>
        <strain evidence="3">S10</strain>
    </source>
</reference>
<evidence type="ECO:0000256" key="1">
    <source>
        <dbReference type="ARBA" id="ARBA00010016"/>
    </source>
</evidence>
<dbReference type="KEGG" id="qsa:O6P43_000672"/>
<organism evidence="3 4">
    <name type="scientific">Quillaja saponaria</name>
    <name type="common">Soap bark tree</name>
    <dbReference type="NCBI Taxonomy" id="32244"/>
    <lineage>
        <taxon>Eukaryota</taxon>
        <taxon>Viridiplantae</taxon>
        <taxon>Streptophyta</taxon>
        <taxon>Embryophyta</taxon>
        <taxon>Tracheophyta</taxon>
        <taxon>Spermatophyta</taxon>
        <taxon>Magnoliopsida</taxon>
        <taxon>eudicotyledons</taxon>
        <taxon>Gunneridae</taxon>
        <taxon>Pentapetalae</taxon>
        <taxon>rosids</taxon>
        <taxon>fabids</taxon>
        <taxon>Fabales</taxon>
        <taxon>Quillajaceae</taxon>
        <taxon>Quillaja</taxon>
    </lineage>
</organism>
<evidence type="ECO:0000313" key="3">
    <source>
        <dbReference type="EMBL" id="KAJ7981403.1"/>
    </source>
</evidence>
<dbReference type="InterPro" id="IPR007573">
    <property type="entry name" value="QWRF"/>
</dbReference>
<feature type="compositionally biased region" description="Polar residues" evidence="2">
    <location>
        <begin position="37"/>
        <end position="50"/>
    </location>
</feature>
<feature type="compositionally biased region" description="Low complexity" evidence="2">
    <location>
        <begin position="27"/>
        <end position="36"/>
    </location>
</feature>
<comment type="similarity">
    <text evidence="1">Belongs to the QWRF family.</text>
</comment>
<evidence type="ECO:0000256" key="2">
    <source>
        <dbReference type="SAM" id="MobiDB-lite"/>
    </source>
</evidence>
<dbReference type="PANTHER" id="PTHR31807">
    <property type="entry name" value="AUGMIN FAMILY MEMBER"/>
    <property type="match status" value="1"/>
</dbReference>
<dbReference type="GO" id="GO:0051225">
    <property type="term" value="P:spindle assembly"/>
    <property type="evidence" value="ECO:0007669"/>
    <property type="project" value="TreeGrafter"/>
</dbReference>
<dbReference type="GO" id="GO:0008017">
    <property type="term" value="F:microtubule binding"/>
    <property type="evidence" value="ECO:0007669"/>
    <property type="project" value="TreeGrafter"/>
</dbReference>
<feature type="region of interest" description="Disordered" evidence="2">
    <location>
        <begin position="144"/>
        <end position="188"/>
    </location>
</feature>
<dbReference type="GO" id="GO:0005737">
    <property type="term" value="C:cytoplasm"/>
    <property type="evidence" value="ECO:0007669"/>
    <property type="project" value="TreeGrafter"/>
</dbReference>
<dbReference type="Proteomes" id="UP001163823">
    <property type="component" value="Chromosome 1"/>
</dbReference>
<protein>
    <submittedName>
        <fullName evidence="3">QWRF motif-containing protein 3-like</fullName>
    </submittedName>
</protein>